<dbReference type="Proteomes" id="UP000650467">
    <property type="component" value="Unassembled WGS sequence"/>
</dbReference>
<dbReference type="InterPro" id="IPR027939">
    <property type="entry name" value="NMT1/THI5"/>
</dbReference>
<comment type="similarity">
    <text evidence="3">Belongs to the NMT1/THI5 family.</text>
</comment>
<evidence type="ECO:0000313" key="14">
    <source>
        <dbReference type="EMBL" id="KAG2440718.1"/>
    </source>
</evidence>
<accession>A0A835TCH3</accession>
<evidence type="ECO:0000256" key="10">
    <source>
        <dbReference type="ARBA" id="ARBA00033171"/>
    </source>
</evidence>
<feature type="region of interest" description="Disordered" evidence="12">
    <location>
        <begin position="309"/>
        <end position="332"/>
    </location>
</feature>
<dbReference type="Pfam" id="PF09084">
    <property type="entry name" value="NMT1"/>
    <property type="match status" value="1"/>
</dbReference>
<evidence type="ECO:0000256" key="12">
    <source>
        <dbReference type="SAM" id="MobiDB-lite"/>
    </source>
</evidence>
<keyword evidence="9" id="KW-0408">Iron</keyword>
<protein>
    <recommendedName>
        <fullName evidence="10">Thiamine pyrimidine synthase</fullName>
    </recommendedName>
</protein>
<feature type="domain" description="SsuA/THI5-like" evidence="13">
    <location>
        <begin position="15"/>
        <end position="238"/>
    </location>
</feature>
<comment type="subunit">
    <text evidence="4">Homodimer.</text>
</comment>
<evidence type="ECO:0000256" key="7">
    <source>
        <dbReference type="ARBA" id="ARBA00022898"/>
    </source>
</evidence>
<evidence type="ECO:0000256" key="4">
    <source>
        <dbReference type="ARBA" id="ARBA00011738"/>
    </source>
</evidence>
<dbReference type="GO" id="GO:0046872">
    <property type="term" value="F:metal ion binding"/>
    <property type="evidence" value="ECO:0007669"/>
    <property type="project" value="UniProtKB-KW"/>
</dbReference>
<dbReference type="GO" id="GO:0016740">
    <property type="term" value="F:transferase activity"/>
    <property type="evidence" value="ECO:0007669"/>
    <property type="project" value="UniProtKB-KW"/>
</dbReference>
<dbReference type="InterPro" id="IPR015168">
    <property type="entry name" value="SsuA/THI5"/>
</dbReference>
<evidence type="ECO:0000259" key="13">
    <source>
        <dbReference type="Pfam" id="PF09084"/>
    </source>
</evidence>
<dbReference type="Gene3D" id="3.40.190.10">
    <property type="entry name" value="Periplasmic binding protein-like II"/>
    <property type="match status" value="2"/>
</dbReference>
<gene>
    <name evidence="14" type="ORF">HXX76_003575</name>
</gene>
<organism evidence="14 15">
    <name type="scientific">Chlamydomonas incerta</name>
    <dbReference type="NCBI Taxonomy" id="51695"/>
    <lineage>
        <taxon>Eukaryota</taxon>
        <taxon>Viridiplantae</taxon>
        <taxon>Chlorophyta</taxon>
        <taxon>core chlorophytes</taxon>
        <taxon>Chlorophyceae</taxon>
        <taxon>CS clade</taxon>
        <taxon>Chlamydomonadales</taxon>
        <taxon>Chlamydomonadaceae</taxon>
        <taxon>Chlamydomonas</taxon>
    </lineage>
</organism>
<dbReference type="PANTHER" id="PTHR31528:SF1">
    <property type="entry name" value="4-AMINO-5-HYDROXYMETHYL-2-METHYLPYRIMIDINE PHOSPHATE SYNTHASE THI11-RELATED"/>
    <property type="match status" value="1"/>
</dbReference>
<comment type="catalytic activity">
    <reaction evidence="11">
        <text>N(6)-(pyridoxal phosphate)-L-lysyl-[4-amino-5-hydroxymethyl-2-methylpyrimidine phosphate synthase] + L-histidyl-[4-amino-5-hydroxymethyl-2-methylpyrimidine phosphate synthase] + 2 Fe(3+) + 4 H2O = L-lysyl-[4-amino-5-hydroxymethyl-2-methylpyrimidine phosphate synthase] + (2S)-2-amino-5-hydroxy-4-oxopentanoyl-[4-amino-5-hydroxymethyl-2-methylpyrimidine phosphate synthase] + 4-amino-2-methyl-5-(phosphooxymethyl)pyrimidine + 3-oxopropanoate + 2 Fe(2+) + 2 H(+)</text>
        <dbReference type="Rhea" id="RHEA:65756"/>
        <dbReference type="Rhea" id="RHEA-COMP:16892"/>
        <dbReference type="Rhea" id="RHEA-COMP:16893"/>
        <dbReference type="Rhea" id="RHEA-COMP:16894"/>
        <dbReference type="Rhea" id="RHEA-COMP:16895"/>
        <dbReference type="ChEBI" id="CHEBI:15377"/>
        <dbReference type="ChEBI" id="CHEBI:15378"/>
        <dbReference type="ChEBI" id="CHEBI:29033"/>
        <dbReference type="ChEBI" id="CHEBI:29034"/>
        <dbReference type="ChEBI" id="CHEBI:29969"/>
        <dbReference type="ChEBI" id="CHEBI:29979"/>
        <dbReference type="ChEBI" id="CHEBI:33190"/>
        <dbReference type="ChEBI" id="CHEBI:58354"/>
        <dbReference type="ChEBI" id="CHEBI:143915"/>
        <dbReference type="ChEBI" id="CHEBI:157692"/>
    </reaction>
    <physiologicalReaction direction="left-to-right" evidence="11">
        <dbReference type="Rhea" id="RHEA:65757"/>
    </physiologicalReaction>
</comment>
<keyword evidence="7" id="KW-0663">Pyridoxal phosphate</keyword>
<dbReference type="OrthoDB" id="434407at2759"/>
<evidence type="ECO:0000256" key="2">
    <source>
        <dbReference type="ARBA" id="ARBA00004948"/>
    </source>
</evidence>
<proteinExistence type="inferred from homology"/>
<keyword evidence="5" id="KW-0808">Transferase</keyword>
<comment type="function">
    <text evidence="1">Responsible for the formation of the pyrimidine heterocycle in the thiamine biosynthesis pathway. Catalyzes the formation of hydroxymethylpyrimidine phosphate (HMP-P) from histidine and pyridoxal phosphate (PLP). The protein uses PLP and the active site histidine to form HMP-P, generating an inactive enzyme. The enzyme can only undergo a single turnover, which suggests it is a suicide enzyme.</text>
</comment>
<evidence type="ECO:0000256" key="11">
    <source>
        <dbReference type="ARBA" id="ARBA00048179"/>
    </source>
</evidence>
<evidence type="ECO:0000256" key="5">
    <source>
        <dbReference type="ARBA" id="ARBA00022679"/>
    </source>
</evidence>
<dbReference type="GO" id="GO:0009228">
    <property type="term" value="P:thiamine biosynthetic process"/>
    <property type="evidence" value="ECO:0007669"/>
    <property type="project" value="UniProtKB-KW"/>
</dbReference>
<sequence length="357" mass="38268">MAPTKVGVALDWTPNTNHAGFYIAKQKGFYEEAGLEVTIVSPHVDEYKATPASRVADGSCTFCVTPSESVISAHTWPADTPGAKPKFVAVATLLQDSTSAIVTLTSSSISRPSQLDGKTYASYGARFEGRIVQQLVRNDGGKGEFVESTPPMLGIWETLLKGEADATWVFMGWEGIEAKRKGVELNAFGLEEFKVPYGYSPLLVAHPDTVSTKPEVVRSFLAATARAYEWAAAHPAEAAELFLTAVAAEHAAQPALPQPLDPEVVKESQAYLAAHYLDGQGRWGHMQPAVWDRFVDWLSASGLLTSKVQSRSAAAPGTTSLDGLRGGDVGEPIPRQDVDVAAMFSNELLPPSKHSAK</sequence>
<dbReference type="EMBL" id="JAEHOC010000006">
    <property type="protein sequence ID" value="KAG2440718.1"/>
    <property type="molecule type" value="Genomic_DNA"/>
</dbReference>
<comment type="pathway">
    <text evidence="2">Cofactor biosynthesis; thiamine diphosphate biosynthesis.</text>
</comment>
<keyword evidence="6" id="KW-0479">Metal-binding</keyword>
<evidence type="ECO:0000256" key="1">
    <source>
        <dbReference type="ARBA" id="ARBA00003469"/>
    </source>
</evidence>
<evidence type="ECO:0000256" key="3">
    <source>
        <dbReference type="ARBA" id="ARBA00009406"/>
    </source>
</evidence>
<evidence type="ECO:0000256" key="6">
    <source>
        <dbReference type="ARBA" id="ARBA00022723"/>
    </source>
</evidence>
<dbReference type="UniPathway" id="UPA00060"/>
<evidence type="ECO:0000256" key="8">
    <source>
        <dbReference type="ARBA" id="ARBA00022977"/>
    </source>
</evidence>
<evidence type="ECO:0000256" key="9">
    <source>
        <dbReference type="ARBA" id="ARBA00023004"/>
    </source>
</evidence>
<comment type="caution">
    <text evidence="14">The sequence shown here is derived from an EMBL/GenBank/DDBJ whole genome shotgun (WGS) entry which is preliminary data.</text>
</comment>
<dbReference type="AlphaFoldDB" id="A0A835TCH3"/>
<feature type="compositionally biased region" description="Polar residues" evidence="12">
    <location>
        <begin position="309"/>
        <end position="321"/>
    </location>
</feature>
<name>A0A835TCH3_CHLIN</name>
<keyword evidence="8" id="KW-0784">Thiamine biosynthesis</keyword>
<keyword evidence="15" id="KW-1185">Reference proteome</keyword>
<reference evidence="14" key="1">
    <citation type="journal article" date="2020" name="bioRxiv">
        <title>Comparative genomics of Chlamydomonas.</title>
        <authorList>
            <person name="Craig R.J."/>
            <person name="Hasan A.R."/>
            <person name="Ness R.W."/>
            <person name="Keightley P.D."/>
        </authorList>
    </citation>
    <scope>NUCLEOTIDE SEQUENCE</scope>
    <source>
        <strain evidence="14">SAG 7.73</strain>
    </source>
</reference>
<dbReference type="SUPFAM" id="SSF53850">
    <property type="entry name" value="Periplasmic binding protein-like II"/>
    <property type="match status" value="1"/>
</dbReference>
<dbReference type="GO" id="GO:0009229">
    <property type="term" value="P:thiamine diphosphate biosynthetic process"/>
    <property type="evidence" value="ECO:0007669"/>
    <property type="project" value="UniProtKB-UniPathway"/>
</dbReference>
<evidence type="ECO:0000313" key="15">
    <source>
        <dbReference type="Proteomes" id="UP000650467"/>
    </source>
</evidence>
<dbReference type="PANTHER" id="PTHR31528">
    <property type="entry name" value="4-AMINO-5-HYDROXYMETHYL-2-METHYLPYRIMIDINE PHOSPHATE SYNTHASE THI11-RELATED"/>
    <property type="match status" value="1"/>
</dbReference>